<dbReference type="HOGENOM" id="CLU_1571619_0_0_1"/>
<dbReference type="Proteomes" id="UP000016931">
    <property type="component" value="Unassembled WGS sequence"/>
</dbReference>
<keyword evidence="2" id="KW-1185">Reference proteome</keyword>
<accession>M3CQM9</accession>
<name>M3CQM9_SPHMS</name>
<gene>
    <name evidence="1" type="ORF">SEPMUDRAFT_115041</name>
</gene>
<organism evidence="1 2">
    <name type="scientific">Sphaerulina musiva (strain SO2202)</name>
    <name type="common">Poplar stem canker fungus</name>
    <name type="synonym">Septoria musiva</name>
    <dbReference type="NCBI Taxonomy" id="692275"/>
    <lineage>
        <taxon>Eukaryota</taxon>
        <taxon>Fungi</taxon>
        <taxon>Dikarya</taxon>
        <taxon>Ascomycota</taxon>
        <taxon>Pezizomycotina</taxon>
        <taxon>Dothideomycetes</taxon>
        <taxon>Dothideomycetidae</taxon>
        <taxon>Mycosphaerellales</taxon>
        <taxon>Mycosphaerellaceae</taxon>
        <taxon>Sphaerulina</taxon>
    </lineage>
</organism>
<proteinExistence type="predicted"/>
<dbReference type="GeneID" id="27898261"/>
<dbReference type="RefSeq" id="XP_016764104.1">
    <property type="nucleotide sequence ID" value="XM_016901124.1"/>
</dbReference>
<reference evidence="1 2" key="1">
    <citation type="journal article" date="2012" name="PLoS Pathog.">
        <title>Diverse lifestyles and strategies of plant pathogenesis encoded in the genomes of eighteen Dothideomycetes fungi.</title>
        <authorList>
            <person name="Ohm R.A."/>
            <person name="Feau N."/>
            <person name="Henrissat B."/>
            <person name="Schoch C.L."/>
            <person name="Horwitz B.A."/>
            <person name="Barry K.W."/>
            <person name="Condon B.J."/>
            <person name="Copeland A.C."/>
            <person name="Dhillon B."/>
            <person name="Glaser F."/>
            <person name="Hesse C.N."/>
            <person name="Kosti I."/>
            <person name="LaButti K."/>
            <person name="Lindquist E.A."/>
            <person name="Lucas S."/>
            <person name="Salamov A.A."/>
            <person name="Bradshaw R.E."/>
            <person name="Ciuffetti L."/>
            <person name="Hamelin R.C."/>
            <person name="Kema G.H.J."/>
            <person name="Lawrence C."/>
            <person name="Scott J.A."/>
            <person name="Spatafora J.W."/>
            <person name="Turgeon B.G."/>
            <person name="de Wit P.J.G.M."/>
            <person name="Zhong S."/>
            <person name="Goodwin S.B."/>
            <person name="Grigoriev I.V."/>
        </authorList>
    </citation>
    <scope>NUCLEOTIDE SEQUENCE [LARGE SCALE GENOMIC DNA]</scope>
    <source>
        <strain evidence="1 2">SO2202</strain>
    </source>
</reference>
<evidence type="ECO:0000313" key="2">
    <source>
        <dbReference type="Proteomes" id="UP000016931"/>
    </source>
</evidence>
<dbReference type="AlphaFoldDB" id="M3CQM9"/>
<protein>
    <submittedName>
        <fullName evidence="1">Uncharacterized protein</fullName>
    </submittedName>
</protein>
<dbReference type="EMBL" id="KB456261">
    <property type="protein sequence ID" value="EMF15983.1"/>
    <property type="molecule type" value="Genomic_DNA"/>
</dbReference>
<evidence type="ECO:0000313" key="1">
    <source>
        <dbReference type="EMBL" id="EMF15983.1"/>
    </source>
</evidence>
<sequence>MRSSASQHCCDVDEMMVFEAVCECYLVVDRAQTVSKTDRAAIGPFLADGIRVARLAALTHLLQCGSRRGPPIAQWLCNMKSDPISLAGVQASGFSRSPSRGQGMHAATGLGIVKHWWRQTSGVPGFLTMPTNLPSRRSTRDLVGQWHLSLPEAVGLIRGILDLRLSQVFR</sequence>